<evidence type="ECO:0000313" key="1">
    <source>
        <dbReference type="EMBL" id="TRZ09546.1"/>
    </source>
</evidence>
<gene>
    <name evidence="1" type="ORF">HGM15179_017562</name>
</gene>
<dbReference type="AlphaFoldDB" id="A0A8K1G0M4"/>
<dbReference type="Proteomes" id="UP000796761">
    <property type="component" value="Unassembled WGS sequence"/>
</dbReference>
<sequence length="74" mass="8591">MQRWKCMSLAVGTCRQNGLGLVSSQLELSDQSRDILVKQLMTEFRLFEDVWERSNCQGRSQSISSPVSFRYESR</sequence>
<name>A0A8K1G0M4_9PASS</name>
<protein>
    <submittedName>
        <fullName evidence="1">Uncharacterized protein</fullName>
    </submittedName>
</protein>
<reference evidence="1" key="1">
    <citation type="submission" date="2019-04" db="EMBL/GenBank/DDBJ databases">
        <title>Genome assembly of Zosterops borbonicus 15179.</title>
        <authorList>
            <person name="Leroy T."/>
            <person name="Anselmetti Y."/>
            <person name="Tilak M.-K."/>
            <person name="Nabholz B."/>
        </authorList>
    </citation>
    <scope>NUCLEOTIDE SEQUENCE</scope>
    <source>
        <strain evidence="1">HGM_15179</strain>
        <tissue evidence="1">Muscle</tissue>
    </source>
</reference>
<keyword evidence="2" id="KW-1185">Reference proteome</keyword>
<comment type="caution">
    <text evidence="1">The sequence shown here is derived from an EMBL/GenBank/DDBJ whole genome shotgun (WGS) entry which is preliminary data.</text>
</comment>
<accession>A0A8K1G0M4</accession>
<proteinExistence type="predicted"/>
<evidence type="ECO:0000313" key="2">
    <source>
        <dbReference type="Proteomes" id="UP000796761"/>
    </source>
</evidence>
<dbReference type="EMBL" id="SWJQ01001048">
    <property type="protein sequence ID" value="TRZ09546.1"/>
    <property type="molecule type" value="Genomic_DNA"/>
</dbReference>
<organism evidence="1 2">
    <name type="scientific">Zosterops borbonicus</name>
    <dbReference type="NCBI Taxonomy" id="364589"/>
    <lineage>
        <taxon>Eukaryota</taxon>
        <taxon>Metazoa</taxon>
        <taxon>Chordata</taxon>
        <taxon>Craniata</taxon>
        <taxon>Vertebrata</taxon>
        <taxon>Euteleostomi</taxon>
        <taxon>Archelosauria</taxon>
        <taxon>Archosauria</taxon>
        <taxon>Dinosauria</taxon>
        <taxon>Saurischia</taxon>
        <taxon>Theropoda</taxon>
        <taxon>Coelurosauria</taxon>
        <taxon>Aves</taxon>
        <taxon>Neognathae</taxon>
        <taxon>Neoaves</taxon>
        <taxon>Telluraves</taxon>
        <taxon>Australaves</taxon>
        <taxon>Passeriformes</taxon>
        <taxon>Sylvioidea</taxon>
        <taxon>Zosteropidae</taxon>
        <taxon>Zosterops</taxon>
    </lineage>
</organism>